<dbReference type="KEGG" id="nti:DNFV4_04259"/>
<dbReference type="SUPFAM" id="SSF143011">
    <property type="entry name" value="RelE-like"/>
    <property type="match status" value="1"/>
</dbReference>
<evidence type="ECO:0000313" key="1">
    <source>
        <dbReference type="EMBL" id="CAI4033817.1"/>
    </source>
</evidence>
<name>A0AA86N363_9BACT</name>
<proteinExistence type="predicted"/>
<reference evidence="1" key="1">
    <citation type="submission" date="2022-10" db="EMBL/GenBank/DDBJ databases">
        <authorList>
            <person name="Koch H."/>
        </authorList>
    </citation>
    <scope>NUCLEOTIDE SEQUENCE</scope>
    <source>
        <strain evidence="1">DNF</strain>
    </source>
</reference>
<evidence type="ECO:0008006" key="3">
    <source>
        <dbReference type="Google" id="ProtNLM"/>
    </source>
</evidence>
<accession>A0AA86N363</accession>
<gene>
    <name evidence="1" type="ORF">DNFV4_04259</name>
</gene>
<dbReference type="InterPro" id="IPR035093">
    <property type="entry name" value="RelE/ParE_toxin_dom_sf"/>
</dbReference>
<protein>
    <recommendedName>
        <fullName evidence="3">Addiction module toxin</fullName>
    </recommendedName>
</protein>
<evidence type="ECO:0000313" key="2">
    <source>
        <dbReference type="Proteomes" id="UP001179121"/>
    </source>
</evidence>
<sequence>MQANTLLPSYRPGQFLDIPYKTWLPCDVWQIEEHRRVEKQLDGTPLDILKRYEKWKDIAAISGPTGLRLIKGFHDEALHGELHGYRSSRLGAKYRVIYRVIPGQSLFQVVHITPHEYRRG</sequence>
<dbReference type="AlphaFoldDB" id="A0AA86N363"/>
<organism evidence="1 2">
    <name type="scientific">Nitrospira tepida</name>
    <dbReference type="NCBI Taxonomy" id="2973512"/>
    <lineage>
        <taxon>Bacteria</taxon>
        <taxon>Pseudomonadati</taxon>
        <taxon>Nitrospirota</taxon>
        <taxon>Nitrospiria</taxon>
        <taxon>Nitrospirales</taxon>
        <taxon>Nitrospiraceae</taxon>
        <taxon>Nitrospira</taxon>
    </lineage>
</organism>
<dbReference type="Proteomes" id="UP001179121">
    <property type="component" value="Chromosome"/>
</dbReference>
<keyword evidence="2" id="KW-1185">Reference proteome</keyword>
<dbReference type="Gene3D" id="3.30.2310.20">
    <property type="entry name" value="RelE-like"/>
    <property type="match status" value="1"/>
</dbReference>
<dbReference type="EMBL" id="OX365700">
    <property type="protein sequence ID" value="CAI4033817.1"/>
    <property type="molecule type" value="Genomic_DNA"/>
</dbReference>